<keyword evidence="3" id="KW-1185">Reference proteome</keyword>
<sequence>MPSLQPYGAKLASLRRALGLTQLELAIRCGVSERTIRNAERGRPVKKSFLEFIAGGLGVTLHEIVLPSGEFERHLRWQRHVDRLLSALQRVVTEHDASDAIEMAHRDIRMRSDSRVPNFSPAHVLAGEYRDLAGIERYVENANRFWELAVGGDDYYVEAPTGGGDVVVIRGGQRFRCDDDQLAWTNTLYVCEFEHERLLRVDQFLTPGEGPQAGVEHPIRSPER</sequence>
<accession>A0A517U6K7</accession>
<dbReference type="InterPro" id="IPR010982">
    <property type="entry name" value="Lambda_DNA-bd_dom_sf"/>
</dbReference>
<name>A0A517U6K7_9BACT</name>
<dbReference type="Proteomes" id="UP000317909">
    <property type="component" value="Chromosome"/>
</dbReference>
<dbReference type="SMART" id="SM00530">
    <property type="entry name" value="HTH_XRE"/>
    <property type="match status" value="1"/>
</dbReference>
<reference evidence="2 3" key="1">
    <citation type="submission" date="2019-02" db="EMBL/GenBank/DDBJ databases">
        <title>Deep-cultivation of Planctomycetes and their phenomic and genomic characterization uncovers novel biology.</title>
        <authorList>
            <person name="Wiegand S."/>
            <person name="Jogler M."/>
            <person name="Boedeker C."/>
            <person name="Pinto D."/>
            <person name="Vollmers J."/>
            <person name="Rivas-Marin E."/>
            <person name="Kohn T."/>
            <person name="Peeters S.H."/>
            <person name="Heuer A."/>
            <person name="Rast P."/>
            <person name="Oberbeckmann S."/>
            <person name="Bunk B."/>
            <person name="Jeske O."/>
            <person name="Meyerdierks A."/>
            <person name="Storesund J.E."/>
            <person name="Kallscheuer N."/>
            <person name="Luecker S."/>
            <person name="Lage O.M."/>
            <person name="Pohl T."/>
            <person name="Merkel B.J."/>
            <person name="Hornburger P."/>
            <person name="Mueller R.-W."/>
            <person name="Bruemmer F."/>
            <person name="Labrenz M."/>
            <person name="Spormann A.M."/>
            <person name="Op den Camp H."/>
            <person name="Overmann J."/>
            <person name="Amann R."/>
            <person name="Jetten M.S.M."/>
            <person name="Mascher T."/>
            <person name="Medema M.H."/>
            <person name="Devos D.P."/>
            <person name="Kaster A.-K."/>
            <person name="Ovreas L."/>
            <person name="Rohde M."/>
            <person name="Galperin M.Y."/>
            <person name="Jogler C."/>
        </authorList>
    </citation>
    <scope>NUCLEOTIDE SEQUENCE [LARGE SCALE GENOMIC DNA]</scope>
    <source>
        <strain evidence="2 3">I41</strain>
    </source>
</reference>
<dbReference type="PROSITE" id="PS50943">
    <property type="entry name" value="HTH_CROC1"/>
    <property type="match status" value="1"/>
</dbReference>
<gene>
    <name evidence="2" type="ORF">I41_55160</name>
</gene>
<protein>
    <submittedName>
        <fullName evidence="2">Helix-turn-helix protein</fullName>
    </submittedName>
</protein>
<dbReference type="AlphaFoldDB" id="A0A517U6K7"/>
<dbReference type="SUPFAM" id="SSF47413">
    <property type="entry name" value="lambda repressor-like DNA-binding domains"/>
    <property type="match status" value="1"/>
</dbReference>
<dbReference type="Pfam" id="PF13560">
    <property type="entry name" value="HTH_31"/>
    <property type="match status" value="1"/>
</dbReference>
<feature type="domain" description="HTH cro/C1-type" evidence="1">
    <location>
        <begin position="11"/>
        <end position="64"/>
    </location>
</feature>
<evidence type="ECO:0000313" key="2">
    <source>
        <dbReference type="EMBL" id="QDT76266.1"/>
    </source>
</evidence>
<dbReference type="InterPro" id="IPR001387">
    <property type="entry name" value="Cro/C1-type_HTH"/>
</dbReference>
<dbReference type="GO" id="GO:0003677">
    <property type="term" value="F:DNA binding"/>
    <property type="evidence" value="ECO:0007669"/>
    <property type="project" value="InterPro"/>
</dbReference>
<evidence type="ECO:0000313" key="3">
    <source>
        <dbReference type="Proteomes" id="UP000317909"/>
    </source>
</evidence>
<dbReference type="OrthoDB" id="266241at2"/>
<dbReference type="EMBL" id="CP036339">
    <property type="protein sequence ID" value="QDT76266.1"/>
    <property type="molecule type" value="Genomic_DNA"/>
</dbReference>
<evidence type="ECO:0000259" key="1">
    <source>
        <dbReference type="PROSITE" id="PS50943"/>
    </source>
</evidence>
<proteinExistence type="predicted"/>
<dbReference type="CDD" id="cd00093">
    <property type="entry name" value="HTH_XRE"/>
    <property type="match status" value="1"/>
</dbReference>
<dbReference type="KEGG" id="llh:I41_55160"/>
<organism evidence="2 3">
    <name type="scientific">Lacipirellula limnantheis</name>
    <dbReference type="NCBI Taxonomy" id="2528024"/>
    <lineage>
        <taxon>Bacteria</taxon>
        <taxon>Pseudomonadati</taxon>
        <taxon>Planctomycetota</taxon>
        <taxon>Planctomycetia</taxon>
        <taxon>Pirellulales</taxon>
        <taxon>Lacipirellulaceae</taxon>
        <taxon>Lacipirellula</taxon>
    </lineage>
</organism>
<dbReference type="RefSeq" id="WP_145436104.1">
    <property type="nucleotide sequence ID" value="NZ_CP036339.1"/>
</dbReference>
<dbReference type="Gene3D" id="1.10.260.40">
    <property type="entry name" value="lambda repressor-like DNA-binding domains"/>
    <property type="match status" value="1"/>
</dbReference>